<dbReference type="GO" id="GO:0000287">
    <property type="term" value="F:magnesium ion binding"/>
    <property type="evidence" value="ECO:0007669"/>
    <property type="project" value="InterPro"/>
</dbReference>
<keyword evidence="4" id="KW-1185">Reference proteome</keyword>
<keyword evidence="1" id="KW-0460">Magnesium</keyword>
<protein>
    <recommendedName>
        <fullName evidence="2">Enolase N-terminal domain-containing protein</fullName>
    </recommendedName>
</protein>
<gene>
    <name evidence="3" type="ORF">L484_008211</name>
</gene>
<dbReference type="PANTHER" id="PTHR11902">
    <property type="entry name" value="ENOLASE"/>
    <property type="match status" value="1"/>
</dbReference>
<evidence type="ECO:0000259" key="2">
    <source>
        <dbReference type="SMART" id="SM01193"/>
    </source>
</evidence>
<dbReference type="STRING" id="981085.W9RVM3"/>
<dbReference type="PANTHER" id="PTHR11902:SF1">
    <property type="entry name" value="ENOLASE"/>
    <property type="match status" value="1"/>
</dbReference>
<dbReference type="InterPro" id="IPR029017">
    <property type="entry name" value="Enolase-like_N"/>
</dbReference>
<dbReference type="Gene3D" id="3.30.390.10">
    <property type="entry name" value="Enolase-like, N-terminal domain"/>
    <property type="match status" value="1"/>
</dbReference>
<sequence>MLKKLSVNSSLTEEILDNSLMTAIKSVKAREMIDSHGNSTIEIDGTLVNCSVPSCRPLHAPEVCNQLIPQAVEYVNTVIAPTLIAEDPTEQAAIDNLVIQKLDRTLNKWGWDSRKLGANAVLAVSIAVCKAGAHVKGIPLYRHISNLAGNTKNNLSLPVPAFNAIKHATHACFLKSSCFYPLRVSRLLRLLRWVGTVYYDHIQAPFLEEYGRDEIKDHDEGSLSPNIQVFIGVDMAASGSDETMDKAYKLSLLKEDIIKIGVPINHERLKMYNQVFIGVDMAASGSDETMDKAYKLSLLKEVSNLRETVNVMRLLVHGDDDF</sequence>
<dbReference type="InterPro" id="IPR036849">
    <property type="entry name" value="Enolase-like_C_sf"/>
</dbReference>
<reference evidence="4" key="1">
    <citation type="submission" date="2013-01" db="EMBL/GenBank/DDBJ databases">
        <title>Draft Genome Sequence of a Mulberry Tree, Morus notabilis C.K. Schneid.</title>
        <authorList>
            <person name="He N."/>
            <person name="Zhao S."/>
        </authorList>
    </citation>
    <scope>NUCLEOTIDE SEQUENCE</scope>
</reference>
<dbReference type="GO" id="GO:0000015">
    <property type="term" value="C:phosphopyruvate hydratase complex"/>
    <property type="evidence" value="ECO:0007669"/>
    <property type="project" value="InterPro"/>
</dbReference>
<evidence type="ECO:0000256" key="1">
    <source>
        <dbReference type="ARBA" id="ARBA00022842"/>
    </source>
</evidence>
<dbReference type="Proteomes" id="UP000030645">
    <property type="component" value="Unassembled WGS sequence"/>
</dbReference>
<accession>W9RVM3</accession>
<evidence type="ECO:0000313" key="3">
    <source>
        <dbReference type="EMBL" id="EXC12820.1"/>
    </source>
</evidence>
<dbReference type="SUPFAM" id="SSF54826">
    <property type="entry name" value="Enolase N-terminal domain-like"/>
    <property type="match status" value="1"/>
</dbReference>
<dbReference type="InterPro" id="IPR020811">
    <property type="entry name" value="Enolase_N"/>
</dbReference>
<dbReference type="EMBL" id="KE345724">
    <property type="protein sequence ID" value="EXC12820.1"/>
    <property type="molecule type" value="Genomic_DNA"/>
</dbReference>
<dbReference type="GO" id="GO:0006096">
    <property type="term" value="P:glycolytic process"/>
    <property type="evidence" value="ECO:0007669"/>
    <property type="project" value="InterPro"/>
</dbReference>
<name>W9RVM3_9ROSA</name>
<dbReference type="PRINTS" id="PR00148">
    <property type="entry name" value="ENOLASE"/>
</dbReference>
<dbReference type="Pfam" id="PF03952">
    <property type="entry name" value="Enolase_N"/>
    <property type="match status" value="1"/>
</dbReference>
<dbReference type="InterPro" id="IPR000941">
    <property type="entry name" value="Enolase"/>
</dbReference>
<proteinExistence type="predicted"/>
<feature type="domain" description="Enolase N-terminal" evidence="2">
    <location>
        <begin position="24"/>
        <end position="144"/>
    </location>
</feature>
<dbReference type="AlphaFoldDB" id="W9RVM3"/>
<dbReference type="SMART" id="SM01193">
    <property type="entry name" value="Enolase_N"/>
    <property type="match status" value="1"/>
</dbReference>
<dbReference type="Gene3D" id="3.20.20.120">
    <property type="entry name" value="Enolase-like C-terminal domain"/>
    <property type="match status" value="1"/>
</dbReference>
<dbReference type="GO" id="GO:0004634">
    <property type="term" value="F:phosphopyruvate hydratase activity"/>
    <property type="evidence" value="ECO:0007669"/>
    <property type="project" value="InterPro"/>
</dbReference>
<dbReference type="eggNOG" id="KOG2670">
    <property type="taxonomic scope" value="Eukaryota"/>
</dbReference>
<organism evidence="3 4">
    <name type="scientific">Morus notabilis</name>
    <dbReference type="NCBI Taxonomy" id="981085"/>
    <lineage>
        <taxon>Eukaryota</taxon>
        <taxon>Viridiplantae</taxon>
        <taxon>Streptophyta</taxon>
        <taxon>Embryophyta</taxon>
        <taxon>Tracheophyta</taxon>
        <taxon>Spermatophyta</taxon>
        <taxon>Magnoliopsida</taxon>
        <taxon>eudicotyledons</taxon>
        <taxon>Gunneridae</taxon>
        <taxon>Pentapetalae</taxon>
        <taxon>rosids</taxon>
        <taxon>fabids</taxon>
        <taxon>Rosales</taxon>
        <taxon>Moraceae</taxon>
        <taxon>Moreae</taxon>
        <taxon>Morus</taxon>
    </lineage>
</organism>
<evidence type="ECO:0000313" key="4">
    <source>
        <dbReference type="Proteomes" id="UP000030645"/>
    </source>
</evidence>